<protein>
    <submittedName>
        <fullName evidence="5">HIRAN domain-containing protein</fullName>
    </submittedName>
</protein>
<dbReference type="SMART" id="SM00910">
    <property type="entry name" value="HIRAN"/>
    <property type="match status" value="1"/>
</dbReference>
<sequence length="668" mass="72559">MPRRRDILSAVSALAARVGVVTPAPPAPAPMAAPLAAAAKRAPLPLGDASVVGTRYHAAPRVAARLRAGQALLLRREPANTRDPWAVAIHTPEGDRLGYLPRGENRRIAEILDAGGRIEAEMLDGHPFEATPGNWRIAARLSLVDAGPVAASPADALDQVANLLQAQPLLAERFGGPDTGGRAVMLTGPCAGWQRTKEVEWVPPGALPLPSWQVVAQDYRLVGGEAARIQTARALAEAKRLGIAMPGLEAATSSPTPAALAKPAERPRPLLRGWLPAPGRSLEAAKDALRYLKLRPARDDPRGPNTVLVLDRDDRAVGPLPRQAGEIISRLIGEGYEVAIFARDPGPQATAEGHVSVPYEICLRGDDPPHIARNRAELLLHLARVVPEAWDVERRFGTSPPGLLWRFLERASPIAHRNGGRLTVAQAEEILGWATPAPEADHDPASAQVPEPRRPARTREGIGDALSPKRRGRGMPLPQRLQMVAIRLEAGLHETPQRFVPVATYVAGLGMRAKRRFMQSLIIETLVEAVLDPNCSEAVCRLLIEARDLARADCADRTGRRRALLEAVRLAAPPLRRRRSIHCHGAITTDRRLLFLRAILTEREDQAFGVATLRWAIAYAMADYDHDHFVMRGAHLGRRVRRLADWVEAEMATNAGLAVEPIRWGTAP</sequence>
<dbReference type="Proteomes" id="UP000249688">
    <property type="component" value="Unassembled WGS sequence"/>
</dbReference>
<keyword evidence="2" id="KW-0378">Hydrolase</keyword>
<evidence type="ECO:0000259" key="4">
    <source>
        <dbReference type="SMART" id="SM00910"/>
    </source>
</evidence>
<proteinExistence type="predicted"/>
<dbReference type="GO" id="GO:0003676">
    <property type="term" value="F:nucleic acid binding"/>
    <property type="evidence" value="ECO:0007669"/>
    <property type="project" value="InterPro"/>
</dbReference>
<dbReference type="InterPro" id="IPR006311">
    <property type="entry name" value="TAT_signal"/>
</dbReference>
<keyword evidence="1" id="KW-0479">Metal-binding</keyword>
<evidence type="ECO:0000313" key="6">
    <source>
        <dbReference type="Proteomes" id="UP000249688"/>
    </source>
</evidence>
<accession>A0A2W7IFG5</accession>
<feature type="compositionally biased region" description="Basic and acidic residues" evidence="3">
    <location>
        <begin position="451"/>
        <end position="462"/>
    </location>
</feature>
<feature type="domain" description="HIRAN" evidence="4">
    <location>
        <begin position="46"/>
        <end position="145"/>
    </location>
</feature>
<evidence type="ECO:0000256" key="3">
    <source>
        <dbReference type="SAM" id="MobiDB-lite"/>
    </source>
</evidence>
<dbReference type="AlphaFoldDB" id="A0A2W7IFG5"/>
<organism evidence="5 6">
    <name type="scientific">Humitalea rosea</name>
    <dbReference type="NCBI Taxonomy" id="990373"/>
    <lineage>
        <taxon>Bacteria</taxon>
        <taxon>Pseudomonadati</taxon>
        <taxon>Pseudomonadota</taxon>
        <taxon>Alphaproteobacteria</taxon>
        <taxon>Acetobacterales</taxon>
        <taxon>Roseomonadaceae</taxon>
        <taxon>Humitalea</taxon>
    </lineage>
</organism>
<dbReference type="Pfam" id="PF08797">
    <property type="entry name" value="HIRAN"/>
    <property type="match status" value="1"/>
</dbReference>
<evidence type="ECO:0000256" key="1">
    <source>
        <dbReference type="ARBA" id="ARBA00022723"/>
    </source>
</evidence>
<dbReference type="PROSITE" id="PS51318">
    <property type="entry name" value="TAT"/>
    <property type="match status" value="1"/>
</dbReference>
<dbReference type="GO" id="GO:0016818">
    <property type="term" value="F:hydrolase activity, acting on acid anhydrides, in phosphorus-containing anhydrides"/>
    <property type="evidence" value="ECO:0007669"/>
    <property type="project" value="InterPro"/>
</dbReference>
<name>A0A2W7IFG5_9PROT</name>
<evidence type="ECO:0000313" key="5">
    <source>
        <dbReference type="EMBL" id="PZW36970.1"/>
    </source>
</evidence>
<reference evidence="5 6" key="1">
    <citation type="submission" date="2018-06" db="EMBL/GenBank/DDBJ databases">
        <title>Genomic Encyclopedia of Archaeal and Bacterial Type Strains, Phase II (KMG-II): from individual species to whole genera.</title>
        <authorList>
            <person name="Goeker M."/>
        </authorList>
    </citation>
    <scope>NUCLEOTIDE SEQUENCE [LARGE SCALE GENOMIC DNA]</scope>
    <source>
        <strain evidence="5 6">DSM 24525</strain>
    </source>
</reference>
<dbReference type="Gene3D" id="3.30.70.2330">
    <property type="match status" value="1"/>
</dbReference>
<dbReference type="EMBL" id="QKYU01000050">
    <property type="protein sequence ID" value="PZW36970.1"/>
    <property type="molecule type" value="Genomic_DNA"/>
</dbReference>
<comment type="caution">
    <text evidence="5">The sequence shown here is derived from an EMBL/GenBank/DDBJ whole genome shotgun (WGS) entry which is preliminary data.</text>
</comment>
<feature type="region of interest" description="Disordered" evidence="3">
    <location>
        <begin position="436"/>
        <end position="474"/>
    </location>
</feature>
<dbReference type="GO" id="GO:0008270">
    <property type="term" value="F:zinc ion binding"/>
    <property type="evidence" value="ECO:0007669"/>
    <property type="project" value="InterPro"/>
</dbReference>
<dbReference type="InterPro" id="IPR014905">
    <property type="entry name" value="HIRAN"/>
</dbReference>
<evidence type="ECO:0000256" key="2">
    <source>
        <dbReference type="ARBA" id="ARBA00022801"/>
    </source>
</evidence>
<gene>
    <name evidence="5" type="ORF">C8P66_1506</name>
</gene>
<keyword evidence="6" id="KW-1185">Reference proteome</keyword>
<dbReference type="OrthoDB" id="7775150at2"/>